<keyword evidence="1" id="KW-0175">Coiled coil</keyword>
<organism evidence="2 3">
    <name type="scientific">Sulfurovum indicum</name>
    <dbReference type="NCBI Taxonomy" id="2779528"/>
    <lineage>
        <taxon>Bacteria</taxon>
        <taxon>Pseudomonadati</taxon>
        <taxon>Campylobacterota</taxon>
        <taxon>Epsilonproteobacteria</taxon>
        <taxon>Campylobacterales</taxon>
        <taxon>Sulfurovaceae</taxon>
        <taxon>Sulfurovum</taxon>
    </lineage>
</organism>
<reference evidence="2 3" key="1">
    <citation type="submission" date="2020-10" db="EMBL/GenBank/DDBJ databases">
        <title>The genome of sulfurovum sp.</title>
        <authorList>
            <person name="Xie S."/>
            <person name="Shao Z."/>
            <person name="Jiang L."/>
        </authorList>
    </citation>
    <scope>NUCLEOTIDE SEQUENCE [LARGE SCALE GENOMIC DNA]</scope>
    <source>
        <strain evidence="2 3">ST-419</strain>
    </source>
</reference>
<gene>
    <name evidence="2" type="ORF">IMZ28_00490</name>
</gene>
<feature type="coiled-coil region" evidence="1">
    <location>
        <begin position="22"/>
        <end position="60"/>
    </location>
</feature>
<name>A0A7M1S4J4_9BACT</name>
<proteinExistence type="predicted"/>
<dbReference type="RefSeq" id="WP_197548707.1">
    <property type="nucleotide sequence ID" value="NZ_CP063164.1"/>
</dbReference>
<sequence>MKQILISLIVLAALTGCQEKQKDQAEHDKKVAQQAREELLRELQAEAEAKRKRELEIQQQGKLANIGIITTPDGKIIIDTDKTKSYLEQFAKTVKEKTDRLTADIHRGVVEEKEAGIEVNETHIHIDLNKTKNFLEHWAERMAEFAKEFDTIAQELNKTTY</sequence>
<evidence type="ECO:0000256" key="1">
    <source>
        <dbReference type="SAM" id="Coils"/>
    </source>
</evidence>
<dbReference type="KEGG" id="sinu:IMZ28_00490"/>
<dbReference type="EMBL" id="CP063164">
    <property type="protein sequence ID" value="QOR62002.1"/>
    <property type="molecule type" value="Genomic_DNA"/>
</dbReference>
<dbReference type="AlphaFoldDB" id="A0A7M1S4J4"/>
<protein>
    <recommendedName>
        <fullName evidence="4">Lipoprotein</fullName>
    </recommendedName>
</protein>
<accession>A0A7M1S4J4</accession>
<evidence type="ECO:0008006" key="4">
    <source>
        <dbReference type="Google" id="ProtNLM"/>
    </source>
</evidence>
<dbReference type="PROSITE" id="PS51257">
    <property type="entry name" value="PROKAR_LIPOPROTEIN"/>
    <property type="match status" value="1"/>
</dbReference>
<evidence type="ECO:0000313" key="3">
    <source>
        <dbReference type="Proteomes" id="UP000595074"/>
    </source>
</evidence>
<evidence type="ECO:0000313" key="2">
    <source>
        <dbReference type="EMBL" id="QOR62002.1"/>
    </source>
</evidence>
<dbReference type="Proteomes" id="UP000595074">
    <property type="component" value="Chromosome"/>
</dbReference>
<keyword evidence="3" id="KW-1185">Reference proteome</keyword>